<proteinExistence type="predicted"/>
<accession>A0AAN1LAX2</accession>
<name>A0AAN1LAX2_9RHOB</name>
<dbReference type="Gene3D" id="1.20.1290.10">
    <property type="entry name" value="AhpD-like"/>
    <property type="match status" value="2"/>
</dbReference>
<keyword evidence="1" id="KW-0575">Peroxidase</keyword>
<dbReference type="SUPFAM" id="SSF69118">
    <property type="entry name" value="AhpD-like"/>
    <property type="match status" value="1"/>
</dbReference>
<dbReference type="InterPro" id="IPR029032">
    <property type="entry name" value="AhpD-like"/>
</dbReference>
<dbReference type="EMBL" id="CP010767">
    <property type="protein sequence ID" value="ATG43935.1"/>
    <property type="molecule type" value="Genomic_DNA"/>
</dbReference>
<dbReference type="GO" id="GO:0004601">
    <property type="term" value="F:peroxidase activity"/>
    <property type="evidence" value="ECO:0007669"/>
    <property type="project" value="UniProtKB-KW"/>
</dbReference>
<evidence type="ECO:0000313" key="2">
    <source>
        <dbReference type="Proteomes" id="UP000218606"/>
    </source>
</evidence>
<keyword evidence="1" id="KW-0560">Oxidoreductase</keyword>
<dbReference type="Proteomes" id="UP000218606">
    <property type="component" value="Chromosome"/>
</dbReference>
<gene>
    <name evidence="1" type="ORF">PhaeoP13_02006</name>
</gene>
<protein>
    <submittedName>
        <fullName evidence="1">Peroxidase-like protein</fullName>
    </submittedName>
</protein>
<dbReference type="RefSeq" id="WP_096871714.1">
    <property type="nucleotide sequence ID" value="NZ_CP010656.1"/>
</dbReference>
<evidence type="ECO:0000313" key="1">
    <source>
        <dbReference type="EMBL" id="ATG43935.1"/>
    </source>
</evidence>
<organism evidence="1 2">
    <name type="scientific">Phaeobacter piscinae</name>
    <dbReference type="NCBI Taxonomy" id="1580596"/>
    <lineage>
        <taxon>Bacteria</taxon>
        <taxon>Pseudomonadati</taxon>
        <taxon>Pseudomonadota</taxon>
        <taxon>Alphaproteobacteria</taxon>
        <taxon>Rhodobacterales</taxon>
        <taxon>Roseobacteraceae</taxon>
        <taxon>Phaeobacter</taxon>
    </lineage>
</organism>
<sequence>MANFSGIAADSGLSHVLSTFPAHSEQLLQLLDSIMCDTGALSRGEREAIAAYVSSLNGVAYCVHFHSLFSEVFCGPVAMTQARIRPLLDYADALHGAAGAGIAQAFELAIAAGWSEAALYEVVEVCGIFGFINTIVAAAGLDEPQKAPEPRPTAEGLENSYAAMAEALRGP</sequence>
<dbReference type="AlphaFoldDB" id="A0AAN1LAX2"/>
<reference evidence="1 2" key="1">
    <citation type="journal article" date="2017" name="Front. Microbiol.">
        <title>Phaeobacter piscinae sp. nov., a species of the Roseobacter group and potential aquaculture probiont.</title>
        <authorList>
            <person name="Sonnenschein E.C."/>
            <person name="Phippen C.B.W."/>
            <person name="Nielsen K.F."/>
            <person name="Mateiu R.V."/>
            <person name="Melchiorsen J."/>
            <person name="Gram L."/>
            <person name="Overmann J."/>
            <person name="Freese H.M."/>
        </authorList>
    </citation>
    <scope>NUCLEOTIDE SEQUENCE [LARGE SCALE GENOMIC DNA]</scope>
    <source>
        <strain evidence="1 2">P13</strain>
    </source>
</reference>